<protein>
    <submittedName>
        <fullName evidence="3">Uncharacterized protein</fullName>
    </submittedName>
</protein>
<feature type="compositionally biased region" description="Gly residues" evidence="1">
    <location>
        <begin position="38"/>
        <end position="47"/>
    </location>
</feature>
<sequence length="268" mass="28961">MGADGVSQRVNSPRFSGPMTRRAHSFKRNNNATSTGANSGGGSIGGGGGSLGSLNELELQINSPRSEMGTTGLLSSEGLLETVPERKHVHHHHLHHVTHRGGGGGGVKGLLKKPIESIVVELGLREKKKLGHWMFLMFCGVCLFLGVLKMCATGWLGSAIERAESDANKELSGSVSRLIMDRSSIDYGYRDGEGDAERTLKMVDTGVIGREIAMAEESGIWSKPNSDNFTQCIELPRNHKRLDAKTNGYILINANGGLNQMRFGVWQH</sequence>
<feature type="region of interest" description="Disordered" evidence="1">
    <location>
        <begin position="1"/>
        <end position="47"/>
    </location>
</feature>
<evidence type="ECO:0000313" key="4">
    <source>
        <dbReference type="Proteomes" id="UP000289738"/>
    </source>
</evidence>
<name>A0A444WN60_ARAHY</name>
<accession>A0A444WN60</accession>
<dbReference type="AlphaFoldDB" id="A0A444WN60"/>
<dbReference type="Proteomes" id="UP000289738">
    <property type="component" value="Unassembled WGS sequence"/>
</dbReference>
<evidence type="ECO:0000256" key="1">
    <source>
        <dbReference type="SAM" id="MobiDB-lite"/>
    </source>
</evidence>
<organism evidence="3 4">
    <name type="scientific">Arachis hypogaea</name>
    <name type="common">Peanut</name>
    <dbReference type="NCBI Taxonomy" id="3818"/>
    <lineage>
        <taxon>Eukaryota</taxon>
        <taxon>Viridiplantae</taxon>
        <taxon>Streptophyta</taxon>
        <taxon>Embryophyta</taxon>
        <taxon>Tracheophyta</taxon>
        <taxon>Spermatophyta</taxon>
        <taxon>Magnoliopsida</taxon>
        <taxon>eudicotyledons</taxon>
        <taxon>Gunneridae</taxon>
        <taxon>Pentapetalae</taxon>
        <taxon>rosids</taxon>
        <taxon>fabids</taxon>
        <taxon>Fabales</taxon>
        <taxon>Fabaceae</taxon>
        <taxon>Papilionoideae</taxon>
        <taxon>50 kb inversion clade</taxon>
        <taxon>dalbergioids sensu lato</taxon>
        <taxon>Dalbergieae</taxon>
        <taxon>Pterocarpus clade</taxon>
        <taxon>Arachis</taxon>
    </lineage>
</organism>
<dbReference type="EMBL" id="SDMP01000029">
    <property type="protein sequence ID" value="RYQ78850.1"/>
    <property type="molecule type" value="Genomic_DNA"/>
</dbReference>
<evidence type="ECO:0000256" key="2">
    <source>
        <dbReference type="SAM" id="Phobius"/>
    </source>
</evidence>
<proteinExistence type="predicted"/>
<feature type="transmembrane region" description="Helical" evidence="2">
    <location>
        <begin position="133"/>
        <end position="156"/>
    </location>
</feature>
<evidence type="ECO:0000313" key="3">
    <source>
        <dbReference type="EMBL" id="RYQ78850.1"/>
    </source>
</evidence>
<keyword evidence="2" id="KW-0812">Transmembrane</keyword>
<keyword evidence="4" id="KW-1185">Reference proteome</keyword>
<keyword evidence="2" id="KW-1133">Transmembrane helix</keyword>
<comment type="caution">
    <text evidence="3">The sequence shown here is derived from an EMBL/GenBank/DDBJ whole genome shotgun (WGS) entry which is preliminary data.</text>
</comment>
<keyword evidence="2" id="KW-0472">Membrane</keyword>
<reference evidence="3 4" key="1">
    <citation type="submission" date="2019-01" db="EMBL/GenBank/DDBJ databases">
        <title>Sequencing of cultivated peanut Arachis hypogaea provides insights into genome evolution and oil improvement.</title>
        <authorList>
            <person name="Chen X."/>
        </authorList>
    </citation>
    <scope>NUCLEOTIDE SEQUENCE [LARGE SCALE GENOMIC DNA]</scope>
    <source>
        <strain evidence="4">cv. Fuhuasheng</strain>
        <tissue evidence="3">Leaves</tissue>
    </source>
</reference>
<gene>
    <name evidence="3" type="ORF">Ahy_Scaffold9g108599</name>
</gene>